<keyword evidence="3" id="KW-1185">Reference proteome</keyword>
<evidence type="ECO:0000256" key="1">
    <source>
        <dbReference type="SAM" id="SignalP"/>
    </source>
</evidence>
<comment type="caution">
    <text evidence="2">The sequence shown here is derived from an EMBL/GenBank/DDBJ whole genome shotgun (WGS) entry which is preliminary data.</text>
</comment>
<evidence type="ECO:0000313" key="3">
    <source>
        <dbReference type="Proteomes" id="UP000193944"/>
    </source>
</evidence>
<accession>A0A1Y1VS82</accession>
<dbReference type="AlphaFoldDB" id="A0A1Y1VS82"/>
<gene>
    <name evidence="2" type="ORF">BCR32DRAFT_307031</name>
</gene>
<feature type="signal peptide" evidence="1">
    <location>
        <begin position="1"/>
        <end position="20"/>
    </location>
</feature>
<protein>
    <submittedName>
        <fullName evidence="2">Uncharacterized protein</fullName>
    </submittedName>
</protein>
<evidence type="ECO:0000313" key="2">
    <source>
        <dbReference type="EMBL" id="ORX64139.1"/>
    </source>
</evidence>
<keyword evidence="1" id="KW-0732">Signal</keyword>
<organism evidence="2 3">
    <name type="scientific">Anaeromyces robustus</name>
    <dbReference type="NCBI Taxonomy" id="1754192"/>
    <lineage>
        <taxon>Eukaryota</taxon>
        <taxon>Fungi</taxon>
        <taxon>Fungi incertae sedis</taxon>
        <taxon>Chytridiomycota</taxon>
        <taxon>Chytridiomycota incertae sedis</taxon>
        <taxon>Neocallimastigomycetes</taxon>
        <taxon>Neocallimastigales</taxon>
        <taxon>Neocallimastigaceae</taxon>
        <taxon>Anaeromyces</taxon>
    </lineage>
</organism>
<name>A0A1Y1VS82_9FUNG</name>
<proteinExistence type="predicted"/>
<sequence length="246" mass="28233">MNINNLYIILLISIISRVNSTNISKLLKRNVEFDVDTYYDNLSEECIEEDQNSEISNNCMPAITLSNYKEKCASIKSELCQTFYNDPNPLKYYPICSQFPQYKEYLQPSIINFFKQSFELECLTDENDNLCPYSLSKIIKGDHSGVLEDNCKSKKCTESTIKSLKNINIDQFAAYENLSFTSGSFSYETLTSINSLISIMESDECKSMHSNNNNNNNNNNNTSNAKSIKINNNILLIMLILLIFFY</sequence>
<dbReference type="EMBL" id="MCFG01000552">
    <property type="protein sequence ID" value="ORX64139.1"/>
    <property type="molecule type" value="Genomic_DNA"/>
</dbReference>
<reference evidence="2 3" key="2">
    <citation type="submission" date="2016-08" db="EMBL/GenBank/DDBJ databases">
        <title>Pervasive Adenine N6-methylation of Active Genes in Fungi.</title>
        <authorList>
            <consortium name="DOE Joint Genome Institute"/>
            <person name="Mondo S.J."/>
            <person name="Dannebaum R.O."/>
            <person name="Kuo R.C."/>
            <person name="Labutti K."/>
            <person name="Haridas S."/>
            <person name="Kuo A."/>
            <person name="Salamov A."/>
            <person name="Ahrendt S.R."/>
            <person name="Lipzen A."/>
            <person name="Sullivan W."/>
            <person name="Andreopoulos W.B."/>
            <person name="Clum A."/>
            <person name="Lindquist E."/>
            <person name="Daum C."/>
            <person name="Ramamoorthy G.K."/>
            <person name="Gryganskyi A."/>
            <person name="Culley D."/>
            <person name="Magnuson J.K."/>
            <person name="James T.Y."/>
            <person name="O'Malley M.A."/>
            <person name="Stajich J.E."/>
            <person name="Spatafora J.W."/>
            <person name="Visel A."/>
            <person name="Grigoriev I.V."/>
        </authorList>
    </citation>
    <scope>NUCLEOTIDE SEQUENCE [LARGE SCALE GENOMIC DNA]</scope>
    <source>
        <strain evidence="2 3">S4</strain>
    </source>
</reference>
<feature type="chain" id="PRO_5013163862" evidence="1">
    <location>
        <begin position="21"/>
        <end position="246"/>
    </location>
</feature>
<dbReference type="Proteomes" id="UP000193944">
    <property type="component" value="Unassembled WGS sequence"/>
</dbReference>
<reference evidence="2 3" key="1">
    <citation type="submission" date="2016-08" db="EMBL/GenBank/DDBJ databases">
        <title>A Parts List for Fungal Cellulosomes Revealed by Comparative Genomics.</title>
        <authorList>
            <consortium name="DOE Joint Genome Institute"/>
            <person name="Haitjema C.H."/>
            <person name="Gilmore S.P."/>
            <person name="Henske J.K."/>
            <person name="Solomon K.V."/>
            <person name="De Groot R."/>
            <person name="Kuo A."/>
            <person name="Mondo S.J."/>
            <person name="Salamov A.A."/>
            <person name="Labutti K."/>
            <person name="Zhao Z."/>
            <person name="Chiniquy J."/>
            <person name="Barry K."/>
            <person name="Brewer H.M."/>
            <person name="Purvine S.O."/>
            <person name="Wright A.T."/>
            <person name="Boxma B."/>
            <person name="Van Alen T."/>
            <person name="Hackstein J.H."/>
            <person name="Baker S.E."/>
            <person name="Grigoriev I.V."/>
            <person name="O'Malley M.A."/>
        </authorList>
    </citation>
    <scope>NUCLEOTIDE SEQUENCE [LARGE SCALE GENOMIC DNA]</scope>
    <source>
        <strain evidence="2 3">S4</strain>
    </source>
</reference>
<dbReference type="OrthoDB" id="2170856at2759"/>